<name>A0A9Q0JW34_9MAGN</name>
<accession>A0A9Q0JW34</accession>
<dbReference type="Proteomes" id="UP001141806">
    <property type="component" value="Unassembled WGS sequence"/>
</dbReference>
<gene>
    <name evidence="2" type="ORF">NE237_011702</name>
</gene>
<dbReference type="EMBL" id="JAMYWD010000011">
    <property type="protein sequence ID" value="KAJ4954919.1"/>
    <property type="molecule type" value="Genomic_DNA"/>
</dbReference>
<organism evidence="2 3">
    <name type="scientific">Protea cynaroides</name>
    <dbReference type="NCBI Taxonomy" id="273540"/>
    <lineage>
        <taxon>Eukaryota</taxon>
        <taxon>Viridiplantae</taxon>
        <taxon>Streptophyta</taxon>
        <taxon>Embryophyta</taxon>
        <taxon>Tracheophyta</taxon>
        <taxon>Spermatophyta</taxon>
        <taxon>Magnoliopsida</taxon>
        <taxon>Proteales</taxon>
        <taxon>Proteaceae</taxon>
        <taxon>Protea</taxon>
    </lineage>
</organism>
<feature type="compositionally biased region" description="Basic and acidic residues" evidence="1">
    <location>
        <begin position="1"/>
        <end position="13"/>
    </location>
</feature>
<sequence>MTDRQKGRQETHGAPRGRHSPKRPKVQPPRPGPHQWANTQSSWKPRVCAIRNIENVTDVESGGTSHKNVQHPICKKLHHYQYSLGHATAVARWATKLMIAKSLVGTQPHLDYGPHAHLRKFLGFSVGLQQTNAWSPTEAVL</sequence>
<reference evidence="2" key="1">
    <citation type="journal article" date="2023" name="Plant J.">
        <title>The genome of the king protea, Protea cynaroides.</title>
        <authorList>
            <person name="Chang J."/>
            <person name="Duong T.A."/>
            <person name="Schoeman C."/>
            <person name="Ma X."/>
            <person name="Roodt D."/>
            <person name="Barker N."/>
            <person name="Li Z."/>
            <person name="Van de Peer Y."/>
            <person name="Mizrachi E."/>
        </authorList>
    </citation>
    <scope>NUCLEOTIDE SEQUENCE</scope>
    <source>
        <tissue evidence="2">Young leaves</tissue>
    </source>
</reference>
<evidence type="ECO:0000313" key="2">
    <source>
        <dbReference type="EMBL" id="KAJ4954919.1"/>
    </source>
</evidence>
<evidence type="ECO:0000256" key="1">
    <source>
        <dbReference type="SAM" id="MobiDB-lite"/>
    </source>
</evidence>
<protein>
    <submittedName>
        <fullName evidence="2">Uncharacterized protein</fullName>
    </submittedName>
</protein>
<keyword evidence="3" id="KW-1185">Reference proteome</keyword>
<proteinExistence type="predicted"/>
<dbReference type="AlphaFoldDB" id="A0A9Q0JW34"/>
<feature type="region of interest" description="Disordered" evidence="1">
    <location>
        <begin position="1"/>
        <end position="43"/>
    </location>
</feature>
<evidence type="ECO:0000313" key="3">
    <source>
        <dbReference type="Proteomes" id="UP001141806"/>
    </source>
</evidence>
<feature type="compositionally biased region" description="Basic residues" evidence="1">
    <location>
        <begin position="15"/>
        <end position="25"/>
    </location>
</feature>
<comment type="caution">
    <text evidence="2">The sequence shown here is derived from an EMBL/GenBank/DDBJ whole genome shotgun (WGS) entry which is preliminary data.</text>
</comment>